<keyword evidence="3" id="KW-1185">Reference proteome</keyword>
<evidence type="ECO:0000313" key="2">
    <source>
        <dbReference type="EMBL" id="GAA2006401.1"/>
    </source>
</evidence>
<protein>
    <recommendedName>
        <fullName evidence="1">HTH cro/C1-type domain-containing protein</fullName>
    </recommendedName>
</protein>
<accession>A0ABP5EW41</accession>
<dbReference type="SUPFAM" id="SSF47413">
    <property type="entry name" value="lambda repressor-like DNA-binding domains"/>
    <property type="match status" value="1"/>
</dbReference>
<reference evidence="3" key="1">
    <citation type="journal article" date="2019" name="Int. J. Syst. Evol. Microbiol.">
        <title>The Global Catalogue of Microorganisms (GCM) 10K type strain sequencing project: providing services to taxonomists for standard genome sequencing and annotation.</title>
        <authorList>
            <consortium name="The Broad Institute Genomics Platform"/>
            <consortium name="The Broad Institute Genome Sequencing Center for Infectious Disease"/>
            <person name="Wu L."/>
            <person name="Ma J."/>
        </authorList>
    </citation>
    <scope>NUCLEOTIDE SEQUENCE [LARGE SCALE GENOMIC DNA]</scope>
    <source>
        <strain evidence="3">JCM 15313</strain>
    </source>
</reference>
<dbReference type="InterPro" id="IPR010982">
    <property type="entry name" value="Lambda_DNA-bd_dom_sf"/>
</dbReference>
<name>A0ABP5EW41_9ACTN</name>
<dbReference type="Proteomes" id="UP001501585">
    <property type="component" value="Unassembled WGS sequence"/>
</dbReference>
<dbReference type="InterPro" id="IPR001387">
    <property type="entry name" value="Cro/C1-type_HTH"/>
</dbReference>
<dbReference type="SMART" id="SM00530">
    <property type="entry name" value="HTH_XRE"/>
    <property type="match status" value="1"/>
</dbReference>
<feature type="domain" description="HTH cro/C1-type" evidence="1">
    <location>
        <begin position="7"/>
        <end position="62"/>
    </location>
</feature>
<dbReference type="InterPro" id="IPR011990">
    <property type="entry name" value="TPR-like_helical_dom_sf"/>
</dbReference>
<organism evidence="2 3">
    <name type="scientific">Nocardiopsis rhodophaea</name>
    <dbReference type="NCBI Taxonomy" id="280238"/>
    <lineage>
        <taxon>Bacteria</taxon>
        <taxon>Bacillati</taxon>
        <taxon>Actinomycetota</taxon>
        <taxon>Actinomycetes</taxon>
        <taxon>Streptosporangiales</taxon>
        <taxon>Nocardiopsidaceae</taxon>
        <taxon>Nocardiopsis</taxon>
    </lineage>
</organism>
<evidence type="ECO:0000259" key="1">
    <source>
        <dbReference type="SMART" id="SM00530"/>
    </source>
</evidence>
<gene>
    <name evidence="2" type="ORF">GCM10009799_37410</name>
</gene>
<dbReference type="Pfam" id="PF13560">
    <property type="entry name" value="HTH_31"/>
    <property type="match status" value="1"/>
</dbReference>
<dbReference type="EMBL" id="BAAAPC010000016">
    <property type="protein sequence ID" value="GAA2006401.1"/>
    <property type="molecule type" value="Genomic_DNA"/>
</dbReference>
<dbReference type="CDD" id="cd00093">
    <property type="entry name" value="HTH_XRE"/>
    <property type="match status" value="1"/>
</dbReference>
<proteinExistence type="predicted"/>
<dbReference type="SUPFAM" id="SSF48452">
    <property type="entry name" value="TPR-like"/>
    <property type="match status" value="1"/>
</dbReference>
<evidence type="ECO:0000313" key="3">
    <source>
        <dbReference type="Proteomes" id="UP001501585"/>
    </source>
</evidence>
<comment type="caution">
    <text evidence="2">The sequence shown here is derived from an EMBL/GenBank/DDBJ whole genome shotgun (WGS) entry which is preliminary data.</text>
</comment>
<dbReference type="RefSeq" id="WP_344106389.1">
    <property type="nucleotide sequence ID" value="NZ_BAAAPC010000016.1"/>
</dbReference>
<sequence>MTDFSARARAALEVRGMSMRSAARELKYDVGYLSRTLNGKQQPSPQLAAALDQLLEANGELIAAAEKPTTVLSEEPPGVEGEIAHMRDTVRYFVAHDGRYGGDEIAPAAVRVWKTGQRQLDNGVIPEQHQRDYLVTVAEVAELAGWLLFDANRHDACRAATLEAHMLARHAGDRSMERFALTNLAMMDLEAGRPGESLRIADELLDQPRIPPRVALLARIRKGRALARADDRRRSLAELDAARGAMAESIRTRDPAWTWWVNECELSGHEGEALLRLGDAGAALPKLQRAAELAAAVRPNGRGALYYRVSLVMAYTAVQAWRDCEAELASIPPMFDVVSSGRNRRRLRSALSGITHHPNAPLWLSDLAREVRYVA</sequence>
<dbReference type="Gene3D" id="1.10.260.40">
    <property type="entry name" value="lambda repressor-like DNA-binding domains"/>
    <property type="match status" value="1"/>
</dbReference>